<dbReference type="OrthoDB" id="5500612at2"/>
<evidence type="ECO:0000259" key="4">
    <source>
        <dbReference type="Pfam" id="PF18962"/>
    </source>
</evidence>
<name>A0A2W2BVX1_9BACT</name>
<dbReference type="NCBIfam" id="TIGR04183">
    <property type="entry name" value="Por_Secre_tail"/>
    <property type="match status" value="1"/>
</dbReference>
<comment type="caution">
    <text evidence="5">The sequence shown here is derived from an EMBL/GenBank/DDBJ whole genome shotgun (WGS) entry which is preliminary data.</text>
</comment>
<evidence type="ECO:0008006" key="7">
    <source>
        <dbReference type="Google" id="ProtNLM"/>
    </source>
</evidence>
<dbReference type="Pfam" id="PF13205">
    <property type="entry name" value="Big_5"/>
    <property type="match status" value="1"/>
</dbReference>
<sequence>MKRIALLIAGIAAGFAANAQLSLSGSSYTQNFDNIGNGLPAGWEVDSLATPTSKGVVMAFDTTKTAWSVTTGKFKNFASKGTFAVNNIPSATQSAATDRALGVRQVGSLDSMIAFELQITNTSGLTGFNLGFDLMSLDSTTPRTSTWAVDYGFGASPSSFTTANATGTLTTGNGVFSSNHITVNFGSALDNQTGTVWIRVIVPHRTTGSGTRSSAAIDNFNLTWNGSGVTNYRPLVSAKNPTNGATGVLPTTNLAVTFDRNISKGSGNIYLKNRTTQHTDTFAVTASSVAVAAKVATITTGFLLDSNTVYHVTFDSTAFDTASYRSYGIYDTTAWMFTTIPNASPVITVTSLSENFDNACATGSTNQMPNGWSKYSVTGAQQWNCYSYGYQSTPCYNMNGYQTSVNYVNEDWLITPRMDLSAMSAAYFTFRAYKKFAGDDMKVMVSNSYSGNGAPTGFIDLAVNFSAVDTNFKQFSADISSYKSQPVFVAFKYTSDASNAAQWKVDNVLVSATPASVANLAKNNMELTVVGNSTSNNITLMFDVKQAGAYTVSVLDITGREIVRRNVTLGTGVQRFSVDGMSLNSGMYIVKMSNENSFGATKAVVQ</sequence>
<gene>
    <name evidence="5" type="ORF">DN068_15215</name>
</gene>
<evidence type="ECO:0000256" key="2">
    <source>
        <dbReference type="SAM" id="SignalP"/>
    </source>
</evidence>
<evidence type="ECO:0000313" key="6">
    <source>
        <dbReference type="Proteomes" id="UP000248745"/>
    </source>
</evidence>
<dbReference type="NCBIfam" id="NF038128">
    <property type="entry name" value="choice_anch_J"/>
    <property type="match status" value="1"/>
</dbReference>
<accession>A0A2W2BVX1</accession>
<dbReference type="InterPro" id="IPR032812">
    <property type="entry name" value="SbsA_Ig"/>
</dbReference>
<keyword evidence="6" id="KW-1185">Reference proteome</keyword>
<dbReference type="EMBL" id="QKTW01000020">
    <property type="protein sequence ID" value="PZF71983.1"/>
    <property type="molecule type" value="Genomic_DNA"/>
</dbReference>
<dbReference type="AlphaFoldDB" id="A0A2W2BVX1"/>
<evidence type="ECO:0000259" key="3">
    <source>
        <dbReference type="Pfam" id="PF13205"/>
    </source>
</evidence>
<dbReference type="Gene3D" id="2.60.120.200">
    <property type="match status" value="1"/>
</dbReference>
<dbReference type="RefSeq" id="WP_110999796.1">
    <property type="nucleotide sequence ID" value="NZ_QKTW01000020.1"/>
</dbReference>
<organism evidence="5 6">
    <name type="scientific">Taibaiella soli</name>
    <dbReference type="NCBI Taxonomy" id="1649169"/>
    <lineage>
        <taxon>Bacteria</taxon>
        <taxon>Pseudomonadati</taxon>
        <taxon>Bacteroidota</taxon>
        <taxon>Chitinophagia</taxon>
        <taxon>Chitinophagales</taxon>
        <taxon>Chitinophagaceae</taxon>
        <taxon>Taibaiella</taxon>
    </lineage>
</organism>
<reference evidence="5 6" key="1">
    <citation type="submission" date="2018-06" db="EMBL/GenBank/DDBJ databases">
        <title>Mucibacter soli gen. nov., sp. nov., a new member of the family Chitinophagaceae producing mucin.</title>
        <authorList>
            <person name="Kim M.-K."/>
            <person name="Park S."/>
            <person name="Kim T.-S."/>
            <person name="Joung Y."/>
            <person name="Han J.-H."/>
            <person name="Kim S.B."/>
        </authorList>
    </citation>
    <scope>NUCLEOTIDE SEQUENCE [LARGE SCALE GENOMIC DNA]</scope>
    <source>
        <strain evidence="5 6">R1-15</strain>
    </source>
</reference>
<protein>
    <recommendedName>
        <fullName evidence="7">SbsA Ig-like domain-containing protein</fullName>
    </recommendedName>
</protein>
<feature type="domain" description="Secretion system C-terminal sorting" evidence="4">
    <location>
        <begin position="534"/>
        <end position="604"/>
    </location>
</feature>
<feature type="domain" description="SbsA Ig-like" evidence="3">
    <location>
        <begin position="233"/>
        <end position="339"/>
    </location>
</feature>
<evidence type="ECO:0000313" key="5">
    <source>
        <dbReference type="EMBL" id="PZF71983.1"/>
    </source>
</evidence>
<dbReference type="Pfam" id="PF18962">
    <property type="entry name" value="Por_Secre_tail"/>
    <property type="match status" value="1"/>
</dbReference>
<feature type="chain" id="PRO_5015855946" description="SbsA Ig-like domain-containing protein" evidence="2">
    <location>
        <begin position="20"/>
        <end position="606"/>
    </location>
</feature>
<evidence type="ECO:0000256" key="1">
    <source>
        <dbReference type="ARBA" id="ARBA00022729"/>
    </source>
</evidence>
<feature type="signal peptide" evidence="2">
    <location>
        <begin position="1"/>
        <end position="19"/>
    </location>
</feature>
<proteinExistence type="predicted"/>
<keyword evidence="1 2" id="KW-0732">Signal</keyword>
<dbReference type="Proteomes" id="UP000248745">
    <property type="component" value="Unassembled WGS sequence"/>
</dbReference>
<dbReference type="InterPro" id="IPR026444">
    <property type="entry name" value="Secre_tail"/>
</dbReference>